<dbReference type="PANTHER" id="PTHR37984:SF5">
    <property type="entry name" value="PROTEIN NYNRIN-LIKE"/>
    <property type="match status" value="1"/>
</dbReference>
<dbReference type="SUPFAM" id="SSF53098">
    <property type="entry name" value="Ribonuclease H-like"/>
    <property type="match status" value="1"/>
</dbReference>
<dbReference type="EMBL" id="KZ309098">
    <property type="protein sequence ID" value="KAG8236969.1"/>
    <property type="molecule type" value="Genomic_DNA"/>
</dbReference>
<proteinExistence type="predicted"/>
<dbReference type="InterPro" id="IPR050951">
    <property type="entry name" value="Retrovirus_Pol_polyprotein"/>
</dbReference>
<reference evidence="3" key="1">
    <citation type="submission" date="2013-04" db="EMBL/GenBank/DDBJ databases">
        <authorList>
            <person name="Qu J."/>
            <person name="Murali S.C."/>
            <person name="Bandaranaike D."/>
            <person name="Bellair M."/>
            <person name="Blankenburg K."/>
            <person name="Chao H."/>
            <person name="Dinh H."/>
            <person name="Doddapaneni H."/>
            <person name="Downs B."/>
            <person name="Dugan-Rocha S."/>
            <person name="Elkadiri S."/>
            <person name="Gnanaolivu R.D."/>
            <person name="Hernandez B."/>
            <person name="Javaid M."/>
            <person name="Jayaseelan J.C."/>
            <person name="Lee S."/>
            <person name="Li M."/>
            <person name="Ming W."/>
            <person name="Munidasa M."/>
            <person name="Muniz J."/>
            <person name="Nguyen L."/>
            <person name="Ongeri F."/>
            <person name="Osuji N."/>
            <person name="Pu L.-L."/>
            <person name="Puazo M."/>
            <person name="Qu C."/>
            <person name="Quiroz J."/>
            <person name="Raj R."/>
            <person name="Weissenberger G."/>
            <person name="Xin Y."/>
            <person name="Zou X."/>
            <person name="Han Y."/>
            <person name="Richards S."/>
            <person name="Worley K."/>
            <person name="Muzny D."/>
            <person name="Gibbs R."/>
        </authorList>
    </citation>
    <scope>NUCLEOTIDE SEQUENCE</scope>
    <source>
        <strain evidence="3">Sampled in the wild</strain>
    </source>
</reference>
<dbReference type="PANTHER" id="PTHR37984">
    <property type="entry name" value="PROTEIN CBG26694"/>
    <property type="match status" value="1"/>
</dbReference>
<gene>
    <name evidence="3" type="ORF">J437_LFUL016540</name>
</gene>
<name>A0A8K0KMG5_LADFU</name>
<dbReference type="InterPro" id="IPR036397">
    <property type="entry name" value="RNaseH_sf"/>
</dbReference>
<dbReference type="GO" id="GO:0003964">
    <property type="term" value="F:RNA-directed DNA polymerase activity"/>
    <property type="evidence" value="ECO:0007669"/>
    <property type="project" value="UniProtKB-EC"/>
</dbReference>
<organism evidence="3 4">
    <name type="scientific">Ladona fulva</name>
    <name type="common">Scarce chaser dragonfly</name>
    <name type="synonym">Libellula fulva</name>
    <dbReference type="NCBI Taxonomy" id="123851"/>
    <lineage>
        <taxon>Eukaryota</taxon>
        <taxon>Metazoa</taxon>
        <taxon>Ecdysozoa</taxon>
        <taxon>Arthropoda</taxon>
        <taxon>Hexapoda</taxon>
        <taxon>Insecta</taxon>
        <taxon>Pterygota</taxon>
        <taxon>Palaeoptera</taxon>
        <taxon>Odonata</taxon>
        <taxon>Epiprocta</taxon>
        <taxon>Anisoptera</taxon>
        <taxon>Libelluloidea</taxon>
        <taxon>Libellulidae</taxon>
        <taxon>Ladona</taxon>
    </lineage>
</organism>
<dbReference type="Pfam" id="PF00665">
    <property type="entry name" value="rve"/>
    <property type="match status" value="1"/>
</dbReference>
<comment type="caution">
    <text evidence="3">The sequence shown here is derived from an EMBL/GenBank/DDBJ whole genome shotgun (WGS) entry which is preliminary data.</text>
</comment>
<evidence type="ECO:0000259" key="2">
    <source>
        <dbReference type="PROSITE" id="PS50994"/>
    </source>
</evidence>
<dbReference type="GO" id="GO:0015074">
    <property type="term" value="P:DNA integration"/>
    <property type="evidence" value="ECO:0007669"/>
    <property type="project" value="InterPro"/>
</dbReference>
<dbReference type="OrthoDB" id="427924at2759"/>
<protein>
    <recommendedName>
        <fullName evidence="1">RNA-directed DNA polymerase</fullName>
        <ecNumber evidence="1">2.7.7.49</ecNumber>
    </recommendedName>
</protein>
<dbReference type="Pfam" id="PF17921">
    <property type="entry name" value="Integrase_H2C2"/>
    <property type="match status" value="1"/>
</dbReference>
<dbReference type="InterPro" id="IPR012337">
    <property type="entry name" value="RNaseH-like_sf"/>
</dbReference>
<evidence type="ECO:0000313" key="4">
    <source>
        <dbReference type="Proteomes" id="UP000792457"/>
    </source>
</evidence>
<dbReference type="PROSITE" id="PS50994">
    <property type="entry name" value="INTEGRASE"/>
    <property type="match status" value="1"/>
</dbReference>
<accession>A0A8K0KMG5</accession>
<dbReference type="InterPro" id="IPR001584">
    <property type="entry name" value="Integrase_cat-core"/>
</dbReference>
<dbReference type="GO" id="GO:0003676">
    <property type="term" value="F:nucleic acid binding"/>
    <property type="evidence" value="ECO:0007669"/>
    <property type="project" value="InterPro"/>
</dbReference>
<dbReference type="Gene3D" id="1.10.340.70">
    <property type="match status" value="1"/>
</dbReference>
<evidence type="ECO:0000256" key="1">
    <source>
        <dbReference type="ARBA" id="ARBA00012493"/>
    </source>
</evidence>
<keyword evidence="4" id="KW-1185">Reference proteome</keyword>
<reference evidence="3" key="2">
    <citation type="submission" date="2017-10" db="EMBL/GenBank/DDBJ databases">
        <title>Ladona fulva Genome sequencing and assembly.</title>
        <authorList>
            <person name="Murali S."/>
            <person name="Richards S."/>
            <person name="Bandaranaike D."/>
            <person name="Bellair M."/>
            <person name="Blankenburg K."/>
            <person name="Chao H."/>
            <person name="Dinh H."/>
            <person name="Doddapaneni H."/>
            <person name="Dugan-Rocha S."/>
            <person name="Elkadiri S."/>
            <person name="Gnanaolivu R."/>
            <person name="Hernandez B."/>
            <person name="Skinner E."/>
            <person name="Javaid M."/>
            <person name="Lee S."/>
            <person name="Li M."/>
            <person name="Ming W."/>
            <person name="Munidasa M."/>
            <person name="Muniz J."/>
            <person name="Nguyen L."/>
            <person name="Hughes D."/>
            <person name="Osuji N."/>
            <person name="Pu L.-L."/>
            <person name="Puazo M."/>
            <person name="Qu C."/>
            <person name="Quiroz J."/>
            <person name="Raj R."/>
            <person name="Weissenberger G."/>
            <person name="Xin Y."/>
            <person name="Zou X."/>
            <person name="Han Y."/>
            <person name="Worley K."/>
            <person name="Muzny D."/>
            <person name="Gibbs R."/>
        </authorList>
    </citation>
    <scope>NUCLEOTIDE SEQUENCE</scope>
    <source>
        <strain evidence="3">Sampled in the wild</strain>
    </source>
</reference>
<feature type="domain" description="Integrase catalytic" evidence="2">
    <location>
        <begin position="37"/>
        <end position="129"/>
    </location>
</feature>
<dbReference type="InterPro" id="IPR041588">
    <property type="entry name" value="Integrase_H2C2"/>
</dbReference>
<sequence length="179" mass="20788">MQRMKQLARSAVYWPHINEDIEQIARLCHSCAEDQNRPPKPTNHPWMLPKKPWGRLHGDHAINFLGTNWFVLIDAYSKYLCIHPTGSISARATTDLLEQDFSHFGYPHTLVTDNVPIFHSEEFQAWSRERITTSMHRYTVGAPCYARYCGPRHNKEPRWTPAVVVKVLRTWSIKVGVLP</sequence>
<dbReference type="AlphaFoldDB" id="A0A8K0KMG5"/>
<dbReference type="Gene3D" id="3.30.420.10">
    <property type="entry name" value="Ribonuclease H-like superfamily/Ribonuclease H"/>
    <property type="match status" value="1"/>
</dbReference>
<dbReference type="EC" id="2.7.7.49" evidence="1"/>
<evidence type="ECO:0000313" key="3">
    <source>
        <dbReference type="EMBL" id="KAG8236969.1"/>
    </source>
</evidence>
<dbReference type="Proteomes" id="UP000792457">
    <property type="component" value="Unassembled WGS sequence"/>
</dbReference>